<dbReference type="Gene3D" id="2.130.10.10">
    <property type="entry name" value="YVTN repeat-like/Quinoprotein amine dehydrogenase"/>
    <property type="match status" value="2"/>
</dbReference>
<feature type="domain" description="NACHT" evidence="3">
    <location>
        <begin position="789"/>
        <end position="931"/>
    </location>
</feature>
<comment type="caution">
    <text evidence="4">The sequence shown here is derived from an EMBL/GenBank/DDBJ whole genome shotgun (WGS) entry which is preliminary data.</text>
</comment>
<dbReference type="InterPro" id="IPR027417">
    <property type="entry name" value="P-loop_NTPase"/>
</dbReference>
<dbReference type="InterPro" id="IPR007111">
    <property type="entry name" value="NACHT_NTPase"/>
</dbReference>
<dbReference type="InterPro" id="IPR011044">
    <property type="entry name" value="Quino_amine_DH_bsu"/>
</dbReference>
<organism evidence="4 5">
    <name type="scientific">Thelephora terrestris</name>
    <dbReference type="NCBI Taxonomy" id="56493"/>
    <lineage>
        <taxon>Eukaryota</taxon>
        <taxon>Fungi</taxon>
        <taxon>Dikarya</taxon>
        <taxon>Basidiomycota</taxon>
        <taxon>Agaricomycotina</taxon>
        <taxon>Agaricomycetes</taxon>
        <taxon>Thelephorales</taxon>
        <taxon>Thelephoraceae</taxon>
        <taxon>Thelephora</taxon>
    </lineage>
</organism>
<keyword evidence="5" id="KW-1185">Reference proteome</keyword>
<feature type="compositionally biased region" description="Low complexity" evidence="2">
    <location>
        <begin position="436"/>
        <end position="453"/>
    </location>
</feature>
<evidence type="ECO:0000313" key="4">
    <source>
        <dbReference type="EMBL" id="KAF9789294.1"/>
    </source>
</evidence>
<feature type="compositionally biased region" description="Low complexity" evidence="2">
    <location>
        <begin position="294"/>
        <end position="315"/>
    </location>
</feature>
<dbReference type="SUPFAM" id="SSF52540">
    <property type="entry name" value="P-loop containing nucleoside triphosphate hydrolases"/>
    <property type="match status" value="1"/>
</dbReference>
<accession>A0A9P6HNH1</accession>
<dbReference type="Pfam" id="PF24883">
    <property type="entry name" value="NPHP3_N"/>
    <property type="match status" value="1"/>
</dbReference>
<evidence type="ECO:0000313" key="5">
    <source>
        <dbReference type="Proteomes" id="UP000736335"/>
    </source>
</evidence>
<gene>
    <name evidence="4" type="ORF">BJ322DRAFT_1105154</name>
</gene>
<feature type="region of interest" description="Disordered" evidence="2">
    <location>
        <begin position="436"/>
        <end position="482"/>
    </location>
</feature>
<reference evidence="4" key="1">
    <citation type="journal article" date="2020" name="Nat. Commun.">
        <title>Large-scale genome sequencing of mycorrhizal fungi provides insights into the early evolution of symbiotic traits.</title>
        <authorList>
            <person name="Miyauchi S."/>
            <person name="Kiss E."/>
            <person name="Kuo A."/>
            <person name="Drula E."/>
            <person name="Kohler A."/>
            <person name="Sanchez-Garcia M."/>
            <person name="Morin E."/>
            <person name="Andreopoulos B."/>
            <person name="Barry K.W."/>
            <person name="Bonito G."/>
            <person name="Buee M."/>
            <person name="Carver A."/>
            <person name="Chen C."/>
            <person name="Cichocki N."/>
            <person name="Clum A."/>
            <person name="Culley D."/>
            <person name="Crous P.W."/>
            <person name="Fauchery L."/>
            <person name="Girlanda M."/>
            <person name="Hayes R.D."/>
            <person name="Keri Z."/>
            <person name="LaButti K."/>
            <person name="Lipzen A."/>
            <person name="Lombard V."/>
            <person name="Magnuson J."/>
            <person name="Maillard F."/>
            <person name="Murat C."/>
            <person name="Nolan M."/>
            <person name="Ohm R.A."/>
            <person name="Pangilinan J."/>
            <person name="Pereira M.F."/>
            <person name="Perotto S."/>
            <person name="Peter M."/>
            <person name="Pfister S."/>
            <person name="Riley R."/>
            <person name="Sitrit Y."/>
            <person name="Stielow J.B."/>
            <person name="Szollosi G."/>
            <person name="Zifcakova L."/>
            <person name="Stursova M."/>
            <person name="Spatafora J.W."/>
            <person name="Tedersoo L."/>
            <person name="Vaario L.M."/>
            <person name="Yamada A."/>
            <person name="Yan M."/>
            <person name="Wang P."/>
            <person name="Xu J."/>
            <person name="Bruns T."/>
            <person name="Baldrian P."/>
            <person name="Vilgalys R."/>
            <person name="Dunand C."/>
            <person name="Henrissat B."/>
            <person name="Grigoriev I.V."/>
            <person name="Hibbett D."/>
            <person name="Nagy L.G."/>
            <person name="Martin F.M."/>
        </authorList>
    </citation>
    <scope>NUCLEOTIDE SEQUENCE</scope>
    <source>
        <strain evidence="4">UH-Tt-Lm1</strain>
    </source>
</reference>
<dbReference type="InterPro" id="IPR056884">
    <property type="entry name" value="NPHP3-like_N"/>
</dbReference>
<evidence type="ECO:0000256" key="2">
    <source>
        <dbReference type="SAM" id="MobiDB-lite"/>
    </source>
</evidence>
<evidence type="ECO:0000259" key="3">
    <source>
        <dbReference type="PROSITE" id="PS50837"/>
    </source>
</evidence>
<dbReference type="PANTHER" id="PTHR10039">
    <property type="entry name" value="AMELOGENIN"/>
    <property type="match status" value="1"/>
</dbReference>
<dbReference type="Gene3D" id="3.40.50.300">
    <property type="entry name" value="P-loop containing nucleotide triphosphate hydrolases"/>
    <property type="match status" value="1"/>
</dbReference>
<dbReference type="PANTHER" id="PTHR10039:SF17">
    <property type="entry name" value="FUNGAL STAND N-TERMINAL GOODBYE DOMAIN-CONTAINING PROTEIN-RELATED"/>
    <property type="match status" value="1"/>
</dbReference>
<dbReference type="Proteomes" id="UP000736335">
    <property type="component" value="Unassembled WGS sequence"/>
</dbReference>
<name>A0A9P6HNH1_9AGAM</name>
<dbReference type="PROSITE" id="PS50837">
    <property type="entry name" value="NACHT"/>
    <property type="match status" value="1"/>
</dbReference>
<dbReference type="SUPFAM" id="SSF50969">
    <property type="entry name" value="YVTN repeat-like/Quinoprotein amine dehydrogenase"/>
    <property type="match status" value="1"/>
</dbReference>
<dbReference type="InterPro" id="IPR015943">
    <property type="entry name" value="WD40/YVTN_repeat-like_dom_sf"/>
</dbReference>
<sequence>MSATPLIPLFAAVTLLFGGANQLSAQLIIAGVLAITTHAAFSPANLSSPYPNFEIYHPKQPPLRDYVLVFGLASLLLVTLISRVRQLPWSLVIAIRRKSAGPQTTTPLNSSSTLLDSSTHHLIQHTPQSRPSLYSTSSTSTDRWTATASTLAGGSPTLIHRPTGDHSLTSSSEIAALKARMSQLETALEEMKRRSDASTASQKDTASGTTTVVAELSPSHTPPPFLDLDATVPPRTPSPSPPPVDPTSFSKPVDVHEHLRSFLVFLAEETKQTDQLILKMRNILHANGEVEDISVPPTSSSTQSLLPKHLPPSSSADSITPYSPPSPSSSLEILRTPSIRRARDALPLPSVVDRLTGTPEFNLTLDLSGFSKVSCSTPVRSANEVEHSTSPSPSSFLNALRSDLVPQALFVKPAPKRSERADAGIRPFSRATSILTRLSPRSTTPRSTYSPLSRLRERSSKSLSLPLTRLGDEPSLGSRGSTKAKKQRFIDAFKTLLDIAKESSDVFPPLKGCLGGISALIKHYEEYSDVKDKLNDLAPWVKKLSVTLAQANPKDDHDEVERRSELAKELEEIGLQSMALLAKGKTARVLDKTRDSGEVVKLVERLRQATLVYQVSQQKSIHDKLSQITSSFDALTMSQKSSVEKKIEAVRARLDRLKVDWNVTSNAEELKRRMGLYEALEGIGAKLQLISEQPGATEDAVKEQSTNFAGDLADDLRDVIVEYQFSQQNAIYKQNRKLINAAELSVLNSCHRAKGAEFRHDNRQGCLKGTREDVLDEIESWSRDFDMSPVYWLNGLAGTGKSTIAQTIAERIFADGRLGASFFCSRDFKDRRDLRFILPTLAFQLAHNYPDFRSIIVPLLQSNPDIAHEVMYNQMETLIVEPLSSLGISTVIVIDALDECADEDPQSAILSVMGRLVGEIPKVKFLITGRPEPRIQSGFRLGLLRPLTDVFVLHEVEPSIVNTDIRLFFKHGLCELAKRTGVDQDIWPADQHLDLLCERAGGLFVYAVATLKFLDHRFTPPNKQLDIIIQTPGSTAYEGNARVKPSTTLDSLYLASFQSAFIGLDTKADETIRLVVGAVVLAINPLPPSAIATLINLGKQEVMNILRLIHSLLKLPEDPASEVLPFHKSFPDFITNPHRCPDTRFYISPPASHLKLAWHCLMLMNNNLEWNLLSLPNYALNSEVMDLEERVGNHISCALQYACRSWHHHLSEATEDITAIIPVLQSFLQDGFLAWLEVLSVIGASRDAITALEKLIPWLWKVARDHHLLKTARDYSQFITNFFEVINASATHIYHSALELSPLSSIIRKNYYYKQQHNSPRVVVGVEDAWKPTSATSTKNSYYMPFTWSPSGYLLAVVAKEGVEIWDALTLKLLSTLHSSKATAEFRCGLAYSPDGHSLATCFDASIVVWDTQTGGEVTKIHCEVASNGLELVWSLDGKSICAVSPKMSGNITVHTYDTVSGKALSLDVLQTSRTRFIWACGKFFHIATTAQDHRNQIINIFEVGSTLAKIESFPLPPSASLNVISPATYRASLEIPGNHNHQPELLILSFHNSEVLLRARGSYWHSNFSPGADLFAAFGRDYLSIWKYTSGHYVHWREFQQTPGPLQFSPSSSSILVCSGVLLRVLNLDHFTTLHTANSPVAPQSQPLDAFSPNGTFIATAHHGSNTIKITNLSCQIPTLSQFIDTELEISAMVLTGKMLLVKGSDKIVAWLLTEAGPVDGIKGNTSADKNDSLWEILLPLQAPDAIHGTSRDEKTPRFYVKEEIAAISMYGFVIHAYHIETGDVIKPTEASKLSKFKWYYLDNNQKNGCIKYYHDLYKHQGAPDYDWPISQATLQQEFQDNLLKQLQFIHTGVDNLANNNLNNTTPPTHTADVIPTLAAMEANIVSLQEKSLTSLKSYANAAKPTAKKNPFPQAVICVKGKIDNNSHSSFTNIVTNLNKYLHDHPKHSHVCVVGVKWTASSNLVVRAQAPSPTSLVSALKAVQASIVDDQLKISDIIPNVRWSQMTLSHVFTSKDSDSPAFSPEAIHDTGGRGTWNR</sequence>
<proteinExistence type="predicted"/>
<feature type="region of interest" description="Disordered" evidence="2">
    <location>
        <begin position="292"/>
        <end position="332"/>
    </location>
</feature>
<feature type="region of interest" description="Disordered" evidence="2">
    <location>
        <begin position="2015"/>
        <end position="2039"/>
    </location>
</feature>
<keyword evidence="1" id="KW-0677">Repeat</keyword>
<reference evidence="4" key="2">
    <citation type="submission" date="2020-11" db="EMBL/GenBank/DDBJ databases">
        <authorList>
            <consortium name="DOE Joint Genome Institute"/>
            <person name="Kuo A."/>
            <person name="Miyauchi S."/>
            <person name="Kiss E."/>
            <person name="Drula E."/>
            <person name="Kohler A."/>
            <person name="Sanchez-Garcia M."/>
            <person name="Andreopoulos B."/>
            <person name="Barry K.W."/>
            <person name="Bonito G."/>
            <person name="Buee M."/>
            <person name="Carver A."/>
            <person name="Chen C."/>
            <person name="Cichocki N."/>
            <person name="Clum A."/>
            <person name="Culley D."/>
            <person name="Crous P.W."/>
            <person name="Fauchery L."/>
            <person name="Girlanda M."/>
            <person name="Hayes R."/>
            <person name="Keri Z."/>
            <person name="Labutti K."/>
            <person name="Lipzen A."/>
            <person name="Lombard V."/>
            <person name="Magnuson J."/>
            <person name="Maillard F."/>
            <person name="Morin E."/>
            <person name="Murat C."/>
            <person name="Nolan M."/>
            <person name="Ohm R."/>
            <person name="Pangilinan J."/>
            <person name="Pereira M."/>
            <person name="Perotto S."/>
            <person name="Peter M."/>
            <person name="Riley R."/>
            <person name="Sitrit Y."/>
            <person name="Stielow B."/>
            <person name="Szollosi G."/>
            <person name="Zifcakova L."/>
            <person name="Stursova M."/>
            <person name="Spatafora J.W."/>
            <person name="Tedersoo L."/>
            <person name="Vaario L.-M."/>
            <person name="Yamada A."/>
            <person name="Yan M."/>
            <person name="Wang P."/>
            <person name="Xu J."/>
            <person name="Bruns T."/>
            <person name="Baldrian P."/>
            <person name="Vilgalys R."/>
            <person name="Henrissat B."/>
            <person name="Grigoriev I.V."/>
            <person name="Hibbett D."/>
            <person name="Nagy L.G."/>
            <person name="Martin F.M."/>
        </authorList>
    </citation>
    <scope>NUCLEOTIDE SEQUENCE</scope>
    <source>
        <strain evidence="4">UH-Tt-Lm1</strain>
    </source>
</reference>
<evidence type="ECO:0000256" key="1">
    <source>
        <dbReference type="ARBA" id="ARBA00022737"/>
    </source>
</evidence>
<feature type="region of interest" description="Disordered" evidence="2">
    <location>
        <begin position="190"/>
        <end position="251"/>
    </location>
</feature>
<dbReference type="OrthoDB" id="5988599at2759"/>
<protein>
    <recommendedName>
        <fullName evidence="3">NACHT domain-containing protein</fullName>
    </recommendedName>
</protein>
<dbReference type="EMBL" id="WIUZ02000003">
    <property type="protein sequence ID" value="KAF9789294.1"/>
    <property type="molecule type" value="Genomic_DNA"/>
</dbReference>
<feature type="compositionally biased region" description="Polar residues" evidence="2">
    <location>
        <begin position="197"/>
        <end position="212"/>
    </location>
</feature>
<feature type="compositionally biased region" description="Pro residues" evidence="2">
    <location>
        <begin position="234"/>
        <end position="245"/>
    </location>
</feature>